<feature type="compositionally biased region" description="Basic and acidic residues" evidence="1">
    <location>
        <begin position="274"/>
        <end position="286"/>
    </location>
</feature>
<name>A0ABQ7EYI8_BRACR</name>
<feature type="domain" description="Translocase of chloroplast 159/132 membrane anchor" evidence="2">
    <location>
        <begin position="349"/>
        <end position="419"/>
    </location>
</feature>
<gene>
    <name evidence="3" type="ORF">DY000_02050363</name>
</gene>
<feature type="compositionally biased region" description="Acidic residues" evidence="1">
    <location>
        <begin position="173"/>
        <end position="185"/>
    </location>
</feature>
<feature type="region of interest" description="Disordered" evidence="1">
    <location>
        <begin position="173"/>
        <end position="348"/>
    </location>
</feature>
<feature type="compositionally biased region" description="Basic and acidic residues" evidence="1">
    <location>
        <begin position="91"/>
        <end position="113"/>
    </location>
</feature>
<feature type="region of interest" description="Disordered" evidence="1">
    <location>
        <begin position="74"/>
        <end position="113"/>
    </location>
</feature>
<feature type="compositionally biased region" description="Polar residues" evidence="1">
    <location>
        <begin position="287"/>
        <end position="297"/>
    </location>
</feature>
<dbReference type="EMBL" id="QGKV02000297">
    <property type="protein sequence ID" value="KAF3608712.1"/>
    <property type="molecule type" value="Genomic_DNA"/>
</dbReference>
<reference evidence="3 4" key="1">
    <citation type="journal article" date="2020" name="BMC Genomics">
        <title>Intraspecific diversification of the crop wild relative Brassica cretica Lam. using demographic model selection.</title>
        <authorList>
            <person name="Kioukis A."/>
            <person name="Michalopoulou V.A."/>
            <person name="Briers L."/>
            <person name="Pirintsos S."/>
            <person name="Studholme D.J."/>
            <person name="Pavlidis P."/>
            <person name="Sarris P.F."/>
        </authorList>
    </citation>
    <scope>NUCLEOTIDE SEQUENCE [LARGE SCALE GENOMIC DNA]</scope>
    <source>
        <strain evidence="4">cv. PFS-1207/04</strain>
    </source>
</reference>
<evidence type="ECO:0000313" key="3">
    <source>
        <dbReference type="EMBL" id="KAF3608712.1"/>
    </source>
</evidence>
<evidence type="ECO:0000259" key="2">
    <source>
        <dbReference type="Pfam" id="PF11886"/>
    </source>
</evidence>
<organism evidence="3 4">
    <name type="scientific">Brassica cretica</name>
    <name type="common">Mustard</name>
    <dbReference type="NCBI Taxonomy" id="69181"/>
    <lineage>
        <taxon>Eukaryota</taxon>
        <taxon>Viridiplantae</taxon>
        <taxon>Streptophyta</taxon>
        <taxon>Embryophyta</taxon>
        <taxon>Tracheophyta</taxon>
        <taxon>Spermatophyta</taxon>
        <taxon>Magnoliopsida</taxon>
        <taxon>eudicotyledons</taxon>
        <taxon>Gunneridae</taxon>
        <taxon>Pentapetalae</taxon>
        <taxon>rosids</taxon>
        <taxon>malvids</taxon>
        <taxon>Brassicales</taxon>
        <taxon>Brassicaceae</taxon>
        <taxon>Brassiceae</taxon>
        <taxon>Brassica</taxon>
    </lineage>
</organism>
<dbReference type="Proteomes" id="UP000266723">
    <property type="component" value="Unassembled WGS sequence"/>
</dbReference>
<keyword evidence="4" id="KW-1185">Reference proteome</keyword>
<sequence>MAKRPTRSSSPPKRLRPTSCFHRTMLKPKTDIHRPWKALISSSTFPVRNMEEQKLAADRVIDDQVEKIELVVSDVDSSHSEDEVFDEAIDDGLHEDLPSEEAKDPDVNGESHGEANLQHITTGEAVPGFVTSQMNGDEGEAGSENVNETSTLSFSENGTVFLEKKQLVAEVIEETTNDGIEEENKEETVDVSGAQRNGERASGESSFNDSIQVASAGTPSPSEKSSSEENGETEGRISREHDTVQNGGLGVEHTSQPNKEFEKQQGNRVNISPEIKESPHLERKSEVASSVSPTESISPARPAGLGRDAPLLEPTPRVPHQPRVNGNASQNQSEQAEDPTTAETDEHDETRLSVMDWHGDLAIGGNIQSQVPIGRSSNLIARANLNNRGTGQVSVRVNSSEQLQLAMVAFVPLFKKLLSYYSPQQMEY</sequence>
<accession>A0ABQ7EYI8</accession>
<feature type="compositionally biased region" description="Polar residues" evidence="1">
    <location>
        <begin position="203"/>
        <end position="215"/>
    </location>
</feature>
<protein>
    <recommendedName>
        <fullName evidence="2">Translocase of chloroplast 159/132 membrane anchor domain-containing protein</fullName>
    </recommendedName>
</protein>
<evidence type="ECO:0000313" key="4">
    <source>
        <dbReference type="Proteomes" id="UP000266723"/>
    </source>
</evidence>
<feature type="region of interest" description="Disordered" evidence="1">
    <location>
        <begin position="129"/>
        <end position="154"/>
    </location>
</feature>
<dbReference type="Pfam" id="PF11886">
    <property type="entry name" value="TOC159_MAD"/>
    <property type="match status" value="1"/>
</dbReference>
<feature type="compositionally biased region" description="Polar residues" evidence="1">
    <location>
        <begin position="144"/>
        <end position="154"/>
    </location>
</feature>
<evidence type="ECO:0000256" key="1">
    <source>
        <dbReference type="SAM" id="MobiDB-lite"/>
    </source>
</evidence>
<comment type="caution">
    <text evidence="3">The sequence shown here is derived from an EMBL/GenBank/DDBJ whole genome shotgun (WGS) entry which is preliminary data.</text>
</comment>
<proteinExistence type="predicted"/>
<feature type="compositionally biased region" description="Basic and acidic residues" evidence="1">
    <location>
        <begin position="233"/>
        <end position="243"/>
    </location>
</feature>
<dbReference type="InterPro" id="IPR024283">
    <property type="entry name" value="TOC159_MAD"/>
</dbReference>
<feature type="compositionally biased region" description="Polar residues" evidence="1">
    <location>
        <begin position="324"/>
        <end position="334"/>
    </location>
</feature>